<feature type="transmembrane region" description="Helical" evidence="2">
    <location>
        <begin position="20"/>
        <end position="43"/>
    </location>
</feature>
<evidence type="ECO:0000259" key="3">
    <source>
        <dbReference type="Pfam" id="PF12849"/>
    </source>
</evidence>
<dbReference type="PANTHER" id="PTHR30570">
    <property type="entry name" value="PERIPLASMIC PHOSPHATE BINDING COMPONENT OF PHOSPHATE ABC TRANSPORTER"/>
    <property type="match status" value="1"/>
</dbReference>
<keyword evidence="2" id="KW-0812">Transmembrane</keyword>
<keyword evidence="2" id="KW-1133">Transmembrane helix</keyword>
<proteinExistence type="predicted"/>
<evidence type="ECO:0000313" key="5">
    <source>
        <dbReference type="Proteomes" id="UP000254332"/>
    </source>
</evidence>
<sequence length="503" mass="55671">MKRFTALSQSLFMAFVGVPLLAHCVALCGGIAAAFVGLIADALGIDGPLEDHLSTAWLVLICLMMFACGRVWARENQSEASVEWRHCFLLLPAILGLICWIFVMQQAGLDFMNMKLNWLVSALIIPWMGIFIVTLLDQWYWGLILLPIGSQVSFALGYGGKQWLSCRVKWRCVSLAILALCAAVAAFQAWQHTQKFPPTLYEALSTRDFEPSKWRNKITPIRGTPAISFTQNWPRIDGATAALPLYSSAFYGLSILPKNISAGSYLDNSGTPQAYKKIIDGETDIIFAAQPSLAQKQMAEAAGVKLVYTPFAREAFVFIVNKDNPIQTLNDAQIRAIYSGAVTQWREVGGDGNAIQAWQRPRDSGSQTTMLANVMQETPMIPAPETRTATAMGEIIDVVAEYQNTQGAIGYTFRYYATQMKINNGIKLLAINDISPTIENIHNGTYPYTVDVYMVTREHPTAETQKLVDWFLSPQGQQLVQDVGYVPLYPALLKSISHCEIGC</sequence>
<gene>
    <name evidence="4" type="primary">sphX</name>
    <name evidence="4" type="ORF">NCTC10718_01236</name>
</gene>
<dbReference type="AlphaFoldDB" id="A0A379QZA9"/>
<dbReference type="InterPro" id="IPR024370">
    <property type="entry name" value="PBP_domain"/>
</dbReference>
<dbReference type="InterPro" id="IPR050811">
    <property type="entry name" value="Phosphate_ABC_transporter"/>
</dbReference>
<name>A0A379QZA9_SALER</name>
<accession>A0A379QZA9</accession>
<dbReference type="EMBL" id="UGWQ01000001">
    <property type="protein sequence ID" value="SUF68516.1"/>
    <property type="molecule type" value="Genomic_DNA"/>
</dbReference>
<dbReference type="SUPFAM" id="SSF53850">
    <property type="entry name" value="Periplasmic binding protein-like II"/>
    <property type="match status" value="1"/>
</dbReference>
<evidence type="ECO:0000256" key="1">
    <source>
        <dbReference type="ARBA" id="ARBA00022729"/>
    </source>
</evidence>
<reference evidence="4 5" key="1">
    <citation type="submission" date="2018-06" db="EMBL/GenBank/DDBJ databases">
        <authorList>
            <consortium name="Pathogen Informatics"/>
            <person name="Doyle S."/>
        </authorList>
    </citation>
    <scope>NUCLEOTIDE SEQUENCE [LARGE SCALE GENOMIC DNA]</scope>
    <source>
        <strain evidence="4 5">NCTC10718</strain>
    </source>
</reference>
<dbReference type="Pfam" id="PF12849">
    <property type="entry name" value="PBP_like_2"/>
    <property type="match status" value="1"/>
</dbReference>
<evidence type="ECO:0000313" key="4">
    <source>
        <dbReference type="EMBL" id="SUF68516.1"/>
    </source>
</evidence>
<feature type="transmembrane region" description="Helical" evidence="2">
    <location>
        <begin position="55"/>
        <end position="72"/>
    </location>
</feature>
<evidence type="ECO:0000256" key="2">
    <source>
        <dbReference type="SAM" id="Phobius"/>
    </source>
</evidence>
<feature type="domain" description="PBP" evidence="3">
    <location>
        <begin position="267"/>
        <end position="474"/>
    </location>
</feature>
<feature type="transmembrane region" description="Helical" evidence="2">
    <location>
        <begin position="139"/>
        <end position="158"/>
    </location>
</feature>
<dbReference type="Proteomes" id="UP000254332">
    <property type="component" value="Unassembled WGS sequence"/>
</dbReference>
<keyword evidence="1" id="KW-0732">Signal</keyword>
<dbReference type="Gene3D" id="3.40.190.10">
    <property type="entry name" value="Periplasmic binding protein-like II"/>
    <property type="match status" value="2"/>
</dbReference>
<keyword evidence="2" id="KW-0472">Membrane</keyword>
<protein>
    <submittedName>
        <fullName evidence="4">Putative periplasmic phosphate-binding protein</fullName>
    </submittedName>
</protein>
<feature type="transmembrane region" description="Helical" evidence="2">
    <location>
        <begin position="170"/>
        <end position="190"/>
    </location>
</feature>
<dbReference type="PANTHER" id="PTHR30570:SF1">
    <property type="entry name" value="PHOSPHATE-BINDING PROTEIN PSTS"/>
    <property type="match status" value="1"/>
</dbReference>
<organism evidence="4 5">
    <name type="scientific">Salmonella enterica</name>
    <name type="common">Salmonella choleraesuis</name>
    <dbReference type="NCBI Taxonomy" id="28901"/>
    <lineage>
        <taxon>Bacteria</taxon>
        <taxon>Pseudomonadati</taxon>
        <taxon>Pseudomonadota</taxon>
        <taxon>Gammaproteobacteria</taxon>
        <taxon>Enterobacterales</taxon>
        <taxon>Enterobacteriaceae</taxon>
        <taxon>Salmonella</taxon>
    </lineage>
</organism>
<feature type="transmembrane region" description="Helical" evidence="2">
    <location>
        <begin position="84"/>
        <end position="104"/>
    </location>
</feature>